<evidence type="ECO:0000256" key="1">
    <source>
        <dbReference type="ARBA" id="ARBA00007626"/>
    </source>
</evidence>
<dbReference type="EMBL" id="AUSU01001469">
    <property type="protein sequence ID" value="EPS70945.1"/>
    <property type="molecule type" value="Genomic_DNA"/>
</dbReference>
<dbReference type="InterPro" id="IPR011990">
    <property type="entry name" value="TPR-like_helical_dom_sf"/>
</dbReference>
<name>S8CVU7_9LAMI</name>
<protein>
    <recommendedName>
        <fullName evidence="6">Pentacotripeptide-repeat region of PRORP domain-containing protein</fullName>
    </recommendedName>
</protein>
<dbReference type="Pfam" id="PF13812">
    <property type="entry name" value="PPR_3"/>
    <property type="match status" value="2"/>
</dbReference>
<organism evidence="4 5">
    <name type="scientific">Genlisea aurea</name>
    <dbReference type="NCBI Taxonomy" id="192259"/>
    <lineage>
        <taxon>Eukaryota</taxon>
        <taxon>Viridiplantae</taxon>
        <taxon>Streptophyta</taxon>
        <taxon>Embryophyta</taxon>
        <taxon>Tracheophyta</taxon>
        <taxon>Spermatophyta</taxon>
        <taxon>Magnoliopsida</taxon>
        <taxon>eudicotyledons</taxon>
        <taxon>Gunneridae</taxon>
        <taxon>Pentapetalae</taxon>
        <taxon>asterids</taxon>
        <taxon>lamiids</taxon>
        <taxon>Lamiales</taxon>
        <taxon>Lentibulariaceae</taxon>
        <taxon>Genlisea</taxon>
    </lineage>
</organism>
<feature type="repeat" description="PPR" evidence="3">
    <location>
        <begin position="225"/>
        <end position="259"/>
    </location>
</feature>
<keyword evidence="5" id="KW-1185">Reference proteome</keyword>
<evidence type="ECO:0000313" key="4">
    <source>
        <dbReference type="EMBL" id="EPS70945.1"/>
    </source>
</evidence>
<feature type="repeat" description="PPR" evidence="3">
    <location>
        <begin position="295"/>
        <end position="329"/>
    </location>
</feature>
<dbReference type="Proteomes" id="UP000015453">
    <property type="component" value="Unassembled WGS sequence"/>
</dbReference>
<dbReference type="PROSITE" id="PS51375">
    <property type="entry name" value="PPR"/>
    <property type="match status" value="6"/>
</dbReference>
<dbReference type="PANTHER" id="PTHR47447:SF28">
    <property type="entry name" value="PENTACOTRIPEPTIDE-REPEAT REGION OF PRORP DOMAIN-CONTAINING PROTEIN"/>
    <property type="match status" value="1"/>
</dbReference>
<feature type="non-terminal residue" evidence="4">
    <location>
        <position position="497"/>
    </location>
</feature>
<dbReference type="Pfam" id="PF01535">
    <property type="entry name" value="PPR"/>
    <property type="match status" value="2"/>
</dbReference>
<evidence type="ECO:0000256" key="2">
    <source>
        <dbReference type="ARBA" id="ARBA00022737"/>
    </source>
</evidence>
<proteinExistence type="inferred from homology"/>
<dbReference type="AlphaFoldDB" id="S8CVU7"/>
<feature type="repeat" description="PPR" evidence="3">
    <location>
        <begin position="260"/>
        <end position="294"/>
    </location>
</feature>
<reference evidence="4 5" key="1">
    <citation type="journal article" date="2013" name="BMC Genomics">
        <title>The miniature genome of a carnivorous plant Genlisea aurea contains a low number of genes and short non-coding sequences.</title>
        <authorList>
            <person name="Leushkin E.V."/>
            <person name="Sutormin R.A."/>
            <person name="Nabieva E.R."/>
            <person name="Penin A.A."/>
            <person name="Kondrashov A.S."/>
            <person name="Logacheva M.D."/>
        </authorList>
    </citation>
    <scope>NUCLEOTIDE SEQUENCE [LARGE SCALE GENOMIC DNA]</scope>
</reference>
<dbReference type="PANTHER" id="PTHR47447">
    <property type="entry name" value="OS03G0856100 PROTEIN"/>
    <property type="match status" value="1"/>
</dbReference>
<feature type="repeat" description="PPR" evidence="3">
    <location>
        <begin position="365"/>
        <end position="399"/>
    </location>
</feature>
<feature type="non-terminal residue" evidence="4">
    <location>
        <position position="1"/>
    </location>
</feature>
<dbReference type="NCBIfam" id="TIGR00756">
    <property type="entry name" value="PPR"/>
    <property type="match status" value="7"/>
</dbReference>
<evidence type="ECO:0008006" key="6">
    <source>
        <dbReference type="Google" id="ProtNLM"/>
    </source>
</evidence>
<evidence type="ECO:0000256" key="3">
    <source>
        <dbReference type="PROSITE-ProRule" id="PRU00708"/>
    </source>
</evidence>
<comment type="caution">
    <text evidence="4">The sequence shown here is derived from an EMBL/GenBank/DDBJ whole genome shotgun (WGS) entry which is preliminary data.</text>
</comment>
<dbReference type="InterPro" id="IPR002885">
    <property type="entry name" value="PPR_rpt"/>
</dbReference>
<evidence type="ECO:0000313" key="5">
    <source>
        <dbReference type="Proteomes" id="UP000015453"/>
    </source>
</evidence>
<keyword evidence="2" id="KW-0677">Repeat</keyword>
<accession>S8CVU7</accession>
<gene>
    <name evidence="4" type="ORF">M569_03813</name>
</gene>
<feature type="repeat" description="PPR" evidence="3">
    <location>
        <begin position="330"/>
        <end position="364"/>
    </location>
</feature>
<dbReference type="Gene3D" id="1.25.40.10">
    <property type="entry name" value="Tetratricopeptide repeat domain"/>
    <property type="match status" value="3"/>
</dbReference>
<sequence>AEESSEVPDWIRGSGKSTSFKTANDDFIPPSMPFWMKNHECAVDVKTVVYEIVESDIDKLSRILSNHYTSPDLVVKALNDCDVCVSDDLVEQVLRRFSFDWLPAYGFFKWTQSEKRYVHPPASYDRMVDNLGKARKFDIMWELVEEMSSSSQGYISLNTITIIIRRLAKAGKYEDAIEAFRKSELFGVDKDVNALNRLMDSLVKEGSVEHAEKVFLEFRDRIHPISDTYNVLIHGWCRTRQIGKALKTADEMREQGFRPSLITYASFIEAYARDRDFRNVDATLQEMKNDGFEPNVVIYTIMMKALAKAKEIDRAMEVYQRMKSDKCSPDASFYNAFITALSKSGRLRDSNAVFAEMAEQGIDPLVSTYNTVISIAAENSQEEEALGLLLKMERNGCKPDRDSYAPLLKMSCRLKRMKVLRFLLRHMFENDVGLDLGTYSSLIGGLSRKGKLKEACSLFEESVQKGFVPMNCTYNILVKQLEKKSKRNEKQHVEGIM</sequence>
<dbReference type="OrthoDB" id="185373at2759"/>
<comment type="similarity">
    <text evidence="1">Belongs to the PPR family. P subfamily.</text>
</comment>
<feature type="repeat" description="PPR" evidence="3">
    <location>
        <begin position="435"/>
        <end position="469"/>
    </location>
</feature>
<dbReference type="Pfam" id="PF13041">
    <property type="entry name" value="PPR_2"/>
    <property type="match status" value="2"/>
</dbReference>